<dbReference type="STRING" id="564198.BST17_22165"/>
<gene>
    <name evidence="1" type="ORF">BST17_22165</name>
</gene>
<dbReference type="AlphaFoldDB" id="A0A1W9YRU3"/>
<name>A0A1W9YRU3_MYCBA</name>
<dbReference type="EMBL" id="MVHJ01000025">
    <property type="protein sequence ID" value="ORA02687.1"/>
    <property type="molecule type" value="Genomic_DNA"/>
</dbReference>
<proteinExistence type="predicted"/>
<protein>
    <recommendedName>
        <fullName evidence="3">DUF4352 domain-containing protein</fullName>
    </recommendedName>
</protein>
<evidence type="ECO:0000313" key="2">
    <source>
        <dbReference type="Proteomes" id="UP000192366"/>
    </source>
</evidence>
<organism evidence="1 2">
    <name type="scientific">Mycolicibacterium bacteremicum</name>
    <name type="common">Mycobacterium bacteremicum</name>
    <dbReference type="NCBI Taxonomy" id="564198"/>
    <lineage>
        <taxon>Bacteria</taxon>
        <taxon>Bacillati</taxon>
        <taxon>Actinomycetota</taxon>
        <taxon>Actinomycetes</taxon>
        <taxon>Mycobacteriales</taxon>
        <taxon>Mycobacteriaceae</taxon>
        <taxon>Mycolicibacterium</taxon>
    </lineage>
</organism>
<reference evidence="1 2" key="1">
    <citation type="submission" date="2017-02" db="EMBL/GenBank/DDBJ databases">
        <title>The new phylogeny of genus Mycobacterium.</title>
        <authorList>
            <person name="Tortoli E."/>
            <person name="Trovato A."/>
            <person name="Cirillo D.M."/>
        </authorList>
    </citation>
    <scope>NUCLEOTIDE SEQUENCE [LARGE SCALE GENOMIC DNA]</scope>
    <source>
        <strain evidence="1 2">DSM 45578</strain>
    </source>
</reference>
<evidence type="ECO:0000313" key="1">
    <source>
        <dbReference type="EMBL" id="ORA02687.1"/>
    </source>
</evidence>
<keyword evidence="2" id="KW-1185">Reference proteome</keyword>
<accession>A0A1W9YRU3</accession>
<dbReference type="OrthoDB" id="4714464at2"/>
<dbReference type="Proteomes" id="UP000192366">
    <property type="component" value="Unassembled WGS sequence"/>
</dbReference>
<evidence type="ECO:0008006" key="3">
    <source>
        <dbReference type="Google" id="ProtNLM"/>
    </source>
</evidence>
<dbReference type="RefSeq" id="WP_083061057.1">
    <property type="nucleotide sequence ID" value="NZ_JACKVM010000003.1"/>
</dbReference>
<sequence>MEPARGSAASTVTARLRNWLAGWGFKQWRRAGLIAVLVATAAFGGLDTVNKKIVDITAGEMFDTGRFEMTVLRATLVDEVRAGQRRLFGALPGRRYLGLVVSVRNHSTLPGNVFNPVDLVGRADAKRMSVMRLADGTVAVQLGPGLRDEVVMLWDVPADAVTVGAEIPLRLRKEVRKAAATYSQGWVRSETEYARLTVPVGGPR</sequence>
<comment type="caution">
    <text evidence="1">The sequence shown here is derived from an EMBL/GenBank/DDBJ whole genome shotgun (WGS) entry which is preliminary data.</text>
</comment>